<sequence length="95" mass="10915">MMICAQYGYARRTNCVRAIPYSRPTQRKFHVDVKGENRVGDTFNFMFFQHIFANPWLSILQITTLVAVETPAKPRVNVRVREDKAGPERSASQPS</sequence>
<reference evidence="1 2" key="1">
    <citation type="submission" date="2021-04" db="EMBL/GenBank/DDBJ databases">
        <authorList>
            <person name="De Guttry C."/>
            <person name="Zahm M."/>
            <person name="Klopp C."/>
            <person name="Cabau C."/>
            <person name="Louis A."/>
            <person name="Berthelot C."/>
            <person name="Parey E."/>
            <person name="Roest Crollius H."/>
            <person name="Montfort J."/>
            <person name="Robinson-Rechavi M."/>
            <person name="Bucao C."/>
            <person name="Bouchez O."/>
            <person name="Gislard M."/>
            <person name="Lluch J."/>
            <person name="Milhes M."/>
            <person name="Lampietro C."/>
            <person name="Lopez Roques C."/>
            <person name="Donnadieu C."/>
            <person name="Braasch I."/>
            <person name="Desvignes T."/>
            <person name="Postlethwait J."/>
            <person name="Bobe J."/>
            <person name="Wedekind C."/>
            <person name="Guiguen Y."/>
        </authorList>
    </citation>
    <scope>NUCLEOTIDE SEQUENCE [LARGE SCALE GENOMIC DNA]</scope>
    <source>
        <strain evidence="1">Cs_M1</strain>
        <tissue evidence="1">Blood</tissue>
    </source>
</reference>
<name>A0AAN8RF19_9TELE</name>
<dbReference type="AlphaFoldDB" id="A0AAN8RF19"/>
<protein>
    <submittedName>
        <fullName evidence="1">Uncharacterized protein</fullName>
    </submittedName>
</protein>
<proteinExistence type="predicted"/>
<organism evidence="1 2">
    <name type="scientific">Coregonus suidteri</name>
    <dbReference type="NCBI Taxonomy" id="861788"/>
    <lineage>
        <taxon>Eukaryota</taxon>
        <taxon>Metazoa</taxon>
        <taxon>Chordata</taxon>
        <taxon>Craniata</taxon>
        <taxon>Vertebrata</taxon>
        <taxon>Euteleostomi</taxon>
        <taxon>Actinopterygii</taxon>
        <taxon>Neopterygii</taxon>
        <taxon>Teleostei</taxon>
        <taxon>Protacanthopterygii</taxon>
        <taxon>Salmoniformes</taxon>
        <taxon>Salmonidae</taxon>
        <taxon>Coregoninae</taxon>
        <taxon>Coregonus</taxon>
    </lineage>
</organism>
<keyword evidence="2" id="KW-1185">Reference proteome</keyword>
<accession>A0AAN8RF19</accession>
<dbReference type="EMBL" id="JAGTTL010000003">
    <property type="protein sequence ID" value="KAK6325042.1"/>
    <property type="molecule type" value="Genomic_DNA"/>
</dbReference>
<gene>
    <name evidence="1" type="ORF">J4Q44_G00043840</name>
</gene>
<comment type="caution">
    <text evidence="1">The sequence shown here is derived from an EMBL/GenBank/DDBJ whole genome shotgun (WGS) entry which is preliminary data.</text>
</comment>
<evidence type="ECO:0000313" key="2">
    <source>
        <dbReference type="Proteomes" id="UP001356427"/>
    </source>
</evidence>
<dbReference type="Proteomes" id="UP001356427">
    <property type="component" value="Unassembled WGS sequence"/>
</dbReference>
<evidence type="ECO:0000313" key="1">
    <source>
        <dbReference type="EMBL" id="KAK6325042.1"/>
    </source>
</evidence>